<organism evidence="1 2">
    <name type="scientific">Saccharomyces cerevisiae (strain AWRI1631)</name>
    <name type="common">Baker's yeast</name>
    <dbReference type="NCBI Taxonomy" id="545124"/>
    <lineage>
        <taxon>Eukaryota</taxon>
        <taxon>Fungi</taxon>
        <taxon>Dikarya</taxon>
        <taxon>Ascomycota</taxon>
        <taxon>Saccharomycotina</taxon>
        <taxon>Saccharomycetes</taxon>
        <taxon>Saccharomycetales</taxon>
        <taxon>Saccharomycetaceae</taxon>
        <taxon>Saccharomyces</taxon>
    </lineage>
</organism>
<sequence length="40" mass="4686">MPTIVPSWLSQENFSSLELLERLRTERQTPPAFLGKKTRK</sequence>
<evidence type="ECO:0000313" key="2">
    <source>
        <dbReference type="Proteomes" id="UP000008988"/>
    </source>
</evidence>
<protein>
    <submittedName>
        <fullName evidence="1">Uncharacterized protein</fullName>
    </submittedName>
</protein>
<gene>
    <name evidence="1" type="ORF">AWRI1631_163330</name>
</gene>
<dbReference type="Proteomes" id="UP000008988">
    <property type="component" value="Unassembled WGS sequence"/>
</dbReference>
<comment type="caution">
    <text evidence="1">The sequence shown here is derived from an EMBL/GenBank/DDBJ whole genome shotgun (WGS) entry which is preliminary data.</text>
</comment>
<reference evidence="1 2" key="1">
    <citation type="journal article" date="2008" name="FEMS Yeast Res.">
        <title>Comparative genome analysis of a Saccharomyces cerevisiae wine strain.</title>
        <authorList>
            <person name="Borneman A.R."/>
            <person name="Forgan A.H."/>
            <person name="Pretorius I.S."/>
            <person name="Chambers P.J."/>
        </authorList>
    </citation>
    <scope>NUCLEOTIDE SEQUENCE [LARGE SCALE GENOMIC DNA]</scope>
    <source>
        <strain evidence="1 2">AWRI1631</strain>
    </source>
</reference>
<proteinExistence type="predicted"/>
<name>B5VTM1_YEAS6</name>
<evidence type="ECO:0000313" key="1">
    <source>
        <dbReference type="EMBL" id="EDZ68723.1"/>
    </source>
</evidence>
<dbReference type="AlphaFoldDB" id="B5VTM1"/>
<accession>B5VTM1</accession>
<dbReference type="EMBL" id="ABSV01002408">
    <property type="protein sequence ID" value="EDZ68723.1"/>
    <property type="molecule type" value="Genomic_DNA"/>
</dbReference>